<evidence type="ECO:0000256" key="2">
    <source>
        <dbReference type="ARBA" id="ARBA00023315"/>
    </source>
</evidence>
<dbReference type="Pfam" id="PF00583">
    <property type="entry name" value="Acetyltransf_1"/>
    <property type="match status" value="1"/>
</dbReference>
<dbReference type="AlphaFoldDB" id="A0A3S3RIG5"/>
<evidence type="ECO:0000259" key="3">
    <source>
        <dbReference type="PROSITE" id="PS51186"/>
    </source>
</evidence>
<gene>
    <name evidence="4" type="ORF">EDI28_08105</name>
</gene>
<accession>A0A3S3RIG5</accession>
<evidence type="ECO:0000256" key="1">
    <source>
        <dbReference type="ARBA" id="ARBA00022679"/>
    </source>
</evidence>
<dbReference type="InterPro" id="IPR000182">
    <property type="entry name" value="GNAT_dom"/>
</dbReference>
<name>A0A3S3RIG5_9GAMM</name>
<dbReference type="InterPro" id="IPR050832">
    <property type="entry name" value="Bact_Acetyltransf"/>
</dbReference>
<dbReference type="PROSITE" id="PS51186">
    <property type="entry name" value="GNAT"/>
    <property type="match status" value="1"/>
</dbReference>
<protein>
    <submittedName>
        <fullName evidence="4">GNAT family N-acetyltransferase</fullName>
    </submittedName>
</protein>
<dbReference type="InterPro" id="IPR016181">
    <property type="entry name" value="Acyl_CoA_acyltransferase"/>
</dbReference>
<evidence type="ECO:0000313" key="4">
    <source>
        <dbReference type="EMBL" id="RWX56234.1"/>
    </source>
</evidence>
<dbReference type="Gene3D" id="3.40.630.30">
    <property type="match status" value="1"/>
</dbReference>
<dbReference type="SUPFAM" id="SSF55729">
    <property type="entry name" value="Acyl-CoA N-acyltransferases (Nat)"/>
    <property type="match status" value="1"/>
</dbReference>
<dbReference type="PANTHER" id="PTHR43877">
    <property type="entry name" value="AMINOALKYLPHOSPHONATE N-ACETYLTRANSFERASE-RELATED-RELATED"/>
    <property type="match status" value="1"/>
</dbReference>
<dbReference type="GO" id="GO:0016747">
    <property type="term" value="F:acyltransferase activity, transferring groups other than amino-acyl groups"/>
    <property type="evidence" value="ECO:0007669"/>
    <property type="project" value="InterPro"/>
</dbReference>
<sequence>MVEPMIEINIATTDDMAAIAALHASSWQAIYRGLLSDKYLSHDIFPDRRNIWQQRFAAPKIHQRILVACEGESLCGFICVYLDNHQEWGTLIENLHINQGYQGLGLGKQLLQSAAKLSHQQAPNKGMYLEVLAGNQAAQKFYQKLGAFNTKAQQWQAPDGSKVDEFVYRWQSVPPLIDK</sequence>
<feature type="domain" description="N-acetyltransferase" evidence="3">
    <location>
        <begin position="6"/>
        <end position="179"/>
    </location>
</feature>
<dbReference type="RefSeq" id="WP_233353323.1">
    <property type="nucleotide sequence ID" value="NZ_RJLM01000002.1"/>
</dbReference>
<dbReference type="PANTHER" id="PTHR43877:SF1">
    <property type="entry name" value="ACETYLTRANSFERASE"/>
    <property type="match status" value="1"/>
</dbReference>
<reference evidence="4 5" key="1">
    <citation type="submission" date="2018-11" db="EMBL/GenBank/DDBJ databases">
        <title>Photobacterium sp. BEI247 sp. nov., a marine bacterium isolated from Yongle Blue Hole in the South China Sea.</title>
        <authorList>
            <person name="Wang X."/>
        </authorList>
    </citation>
    <scope>NUCLEOTIDE SEQUENCE [LARGE SCALE GENOMIC DNA]</scope>
    <source>
        <strain evidence="5">BEI247</strain>
    </source>
</reference>
<dbReference type="EMBL" id="RJLM01000002">
    <property type="protein sequence ID" value="RWX56234.1"/>
    <property type="molecule type" value="Genomic_DNA"/>
</dbReference>
<organism evidence="4 5">
    <name type="scientific">Photobacterium chitinilyticum</name>
    <dbReference type="NCBI Taxonomy" id="2485123"/>
    <lineage>
        <taxon>Bacteria</taxon>
        <taxon>Pseudomonadati</taxon>
        <taxon>Pseudomonadota</taxon>
        <taxon>Gammaproteobacteria</taxon>
        <taxon>Vibrionales</taxon>
        <taxon>Vibrionaceae</taxon>
        <taxon>Photobacterium</taxon>
    </lineage>
</organism>
<keyword evidence="1 4" id="KW-0808">Transferase</keyword>
<keyword evidence="2" id="KW-0012">Acyltransferase</keyword>
<evidence type="ECO:0000313" key="5">
    <source>
        <dbReference type="Proteomes" id="UP000287563"/>
    </source>
</evidence>
<dbReference type="CDD" id="cd04301">
    <property type="entry name" value="NAT_SF"/>
    <property type="match status" value="1"/>
</dbReference>
<keyword evidence="5" id="KW-1185">Reference proteome</keyword>
<comment type="caution">
    <text evidence="4">The sequence shown here is derived from an EMBL/GenBank/DDBJ whole genome shotgun (WGS) entry which is preliminary data.</text>
</comment>
<dbReference type="Proteomes" id="UP000287563">
    <property type="component" value="Unassembled WGS sequence"/>
</dbReference>
<proteinExistence type="predicted"/>